<feature type="compositionally biased region" description="Pro residues" evidence="13">
    <location>
        <begin position="1"/>
        <end position="12"/>
    </location>
</feature>
<dbReference type="Gene3D" id="1.10.510.10">
    <property type="entry name" value="Transferase(Phosphotransferase) domain 1"/>
    <property type="match status" value="1"/>
</dbReference>
<evidence type="ECO:0000256" key="4">
    <source>
        <dbReference type="ARBA" id="ARBA00022490"/>
    </source>
</evidence>
<dbReference type="Pfam" id="PF00069">
    <property type="entry name" value="Pkinase"/>
    <property type="match status" value="1"/>
</dbReference>
<feature type="domain" description="CRIB" evidence="15">
    <location>
        <begin position="470"/>
        <end position="483"/>
    </location>
</feature>
<dbReference type="CDD" id="cd06614">
    <property type="entry name" value="STKc_PAK"/>
    <property type="match status" value="1"/>
</dbReference>
<evidence type="ECO:0000256" key="3">
    <source>
        <dbReference type="ARBA" id="ARBA00012513"/>
    </source>
</evidence>
<dbReference type="InterPro" id="IPR000095">
    <property type="entry name" value="CRIB_dom"/>
</dbReference>
<dbReference type="PROSITE" id="PS50011">
    <property type="entry name" value="PROTEIN_KINASE_DOM"/>
    <property type="match status" value="1"/>
</dbReference>
<proteinExistence type="inferred from homology"/>
<dbReference type="InterPro" id="IPR036936">
    <property type="entry name" value="CRIB_dom_sf"/>
</dbReference>
<gene>
    <name evidence="16" type="ORF">Rhopal_003425-T1</name>
</gene>
<comment type="similarity">
    <text evidence="2">Belongs to the protein kinase superfamily. STE Ser/Thr protein kinase family. STE20 subfamily.</text>
</comment>
<evidence type="ECO:0000256" key="6">
    <source>
        <dbReference type="ARBA" id="ARBA00022679"/>
    </source>
</evidence>
<evidence type="ECO:0000256" key="5">
    <source>
        <dbReference type="ARBA" id="ARBA00022527"/>
    </source>
</evidence>
<evidence type="ECO:0000256" key="11">
    <source>
        <dbReference type="ARBA" id="ARBA00048679"/>
    </source>
</evidence>
<evidence type="ECO:0000256" key="7">
    <source>
        <dbReference type="ARBA" id="ARBA00022741"/>
    </source>
</evidence>
<feature type="region of interest" description="Disordered" evidence="13">
    <location>
        <begin position="551"/>
        <end position="747"/>
    </location>
</feature>
<dbReference type="Pfam" id="PF00786">
    <property type="entry name" value="PBD"/>
    <property type="match status" value="1"/>
</dbReference>
<feature type="compositionally biased region" description="Low complexity" evidence="13">
    <location>
        <begin position="202"/>
        <end position="221"/>
    </location>
</feature>
<dbReference type="PROSITE" id="PS50108">
    <property type="entry name" value="CRIB"/>
    <property type="match status" value="1"/>
</dbReference>
<dbReference type="InterPro" id="IPR008271">
    <property type="entry name" value="Ser/Thr_kinase_AS"/>
</dbReference>
<dbReference type="GO" id="GO:0005737">
    <property type="term" value="C:cytoplasm"/>
    <property type="evidence" value="ECO:0007669"/>
    <property type="project" value="UniProtKB-SubCell"/>
</dbReference>
<dbReference type="SUPFAM" id="SSF56112">
    <property type="entry name" value="Protein kinase-like (PK-like)"/>
    <property type="match status" value="1"/>
</dbReference>
<dbReference type="FunFam" id="1.10.510.10:FF:000011">
    <property type="entry name" value="Non-specific serine/threonine protein kinase"/>
    <property type="match status" value="1"/>
</dbReference>
<evidence type="ECO:0000256" key="9">
    <source>
        <dbReference type="ARBA" id="ARBA00022840"/>
    </source>
</evidence>
<dbReference type="Proteomes" id="UP001342314">
    <property type="component" value="Unassembled WGS sequence"/>
</dbReference>
<dbReference type="InterPro" id="IPR051931">
    <property type="entry name" value="PAK3-like"/>
</dbReference>
<feature type="region of interest" description="Disordered" evidence="13">
    <location>
        <begin position="60"/>
        <end position="327"/>
    </location>
</feature>
<evidence type="ECO:0000256" key="12">
    <source>
        <dbReference type="PROSITE-ProRule" id="PRU10141"/>
    </source>
</evidence>
<evidence type="ECO:0000313" key="17">
    <source>
        <dbReference type="Proteomes" id="UP001342314"/>
    </source>
</evidence>
<dbReference type="InterPro" id="IPR011009">
    <property type="entry name" value="Kinase-like_dom_sf"/>
</dbReference>
<dbReference type="EC" id="2.7.11.1" evidence="3"/>
<evidence type="ECO:0000256" key="10">
    <source>
        <dbReference type="ARBA" id="ARBA00047899"/>
    </source>
</evidence>
<dbReference type="InterPro" id="IPR033923">
    <property type="entry name" value="PAK_BD"/>
</dbReference>
<dbReference type="PANTHER" id="PTHR45832">
    <property type="entry name" value="SERINE/THREONINE-PROTEIN KINASE SAMKA-RELATED-RELATED"/>
    <property type="match status" value="1"/>
</dbReference>
<dbReference type="Gene3D" id="3.30.200.20">
    <property type="entry name" value="Phosphorylase Kinase, domain 1"/>
    <property type="match status" value="1"/>
</dbReference>
<dbReference type="SMART" id="SM00220">
    <property type="entry name" value="S_TKc"/>
    <property type="match status" value="1"/>
</dbReference>
<dbReference type="PROSITE" id="PS00107">
    <property type="entry name" value="PROTEIN_KINASE_ATP"/>
    <property type="match status" value="1"/>
</dbReference>
<keyword evidence="9 12" id="KW-0067">ATP-binding</keyword>
<evidence type="ECO:0000259" key="15">
    <source>
        <dbReference type="PROSITE" id="PS50108"/>
    </source>
</evidence>
<feature type="compositionally biased region" description="Polar residues" evidence="13">
    <location>
        <begin position="555"/>
        <end position="566"/>
    </location>
</feature>
<dbReference type="SMART" id="SM00285">
    <property type="entry name" value="PBD"/>
    <property type="match status" value="1"/>
</dbReference>
<accession>A0AAV5GJ21</accession>
<dbReference type="Gene3D" id="3.90.810.10">
    <property type="entry name" value="CRIB domain"/>
    <property type="match status" value="1"/>
</dbReference>
<keyword evidence="17" id="KW-1185">Reference proteome</keyword>
<feature type="compositionally biased region" description="Pro residues" evidence="13">
    <location>
        <begin position="685"/>
        <end position="704"/>
    </location>
</feature>
<feature type="compositionally biased region" description="Gly residues" evidence="13">
    <location>
        <begin position="406"/>
        <end position="416"/>
    </location>
</feature>
<evidence type="ECO:0000259" key="14">
    <source>
        <dbReference type="PROSITE" id="PS50011"/>
    </source>
</evidence>
<feature type="compositionally biased region" description="Low complexity" evidence="13">
    <location>
        <begin position="656"/>
        <end position="684"/>
    </location>
</feature>
<dbReference type="PANTHER" id="PTHR45832:SF22">
    <property type="entry name" value="SERINE_THREONINE-PROTEIN KINASE SAMKA-RELATED"/>
    <property type="match status" value="1"/>
</dbReference>
<dbReference type="EMBL" id="BQKY01000006">
    <property type="protein sequence ID" value="GJN90414.1"/>
    <property type="molecule type" value="Genomic_DNA"/>
</dbReference>
<comment type="catalytic activity">
    <reaction evidence="11">
        <text>L-seryl-[protein] + ATP = O-phospho-L-seryl-[protein] + ADP + H(+)</text>
        <dbReference type="Rhea" id="RHEA:17989"/>
        <dbReference type="Rhea" id="RHEA-COMP:9863"/>
        <dbReference type="Rhea" id="RHEA-COMP:11604"/>
        <dbReference type="ChEBI" id="CHEBI:15378"/>
        <dbReference type="ChEBI" id="CHEBI:29999"/>
        <dbReference type="ChEBI" id="CHEBI:30616"/>
        <dbReference type="ChEBI" id="CHEBI:83421"/>
        <dbReference type="ChEBI" id="CHEBI:456216"/>
        <dbReference type="EC" id="2.7.11.1"/>
    </reaction>
</comment>
<feature type="domain" description="Protein kinase" evidence="14">
    <location>
        <begin position="766"/>
        <end position="1021"/>
    </location>
</feature>
<keyword evidence="7 12" id="KW-0547">Nucleotide-binding</keyword>
<dbReference type="CDD" id="cd01093">
    <property type="entry name" value="CRIB_PAK_like"/>
    <property type="match status" value="1"/>
</dbReference>
<dbReference type="InterPro" id="IPR000719">
    <property type="entry name" value="Prot_kinase_dom"/>
</dbReference>
<evidence type="ECO:0000256" key="2">
    <source>
        <dbReference type="ARBA" id="ARBA00008874"/>
    </source>
</evidence>
<comment type="subcellular location">
    <subcellularLocation>
        <location evidence="1">Cytoplasm</location>
    </subcellularLocation>
</comment>
<name>A0AAV5GJ21_9BASI</name>
<feature type="compositionally biased region" description="Basic and acidic residues" evidence="13">
    <location>
        <begin position="604"/>
        <end position="615"/>
    </location>
</feature>
<keyword evidence="5" id="KW-0723">Serine/threonine-protein kinase</keyword>
<dbReference type="PROSITE" id="PS00108">
    <property type="entry name" value="PROTEIN_KINASE_ST"/>
    <property type="match status" value="1"/>
</dbReference>
<protein>
    <recommendedName>
        <fullName evidence="3">non-specific serine/threonine protein kinase</fullName>
        <ecNumber evidence="3">2.7.11.1</ecNumber>
    </recommendedName>
</protein>
<feature type="binding site" evidence="12">
    <location>
        <position position="795"/>
    </location>
    <ligand>
        <name>ATP</name>
        <dbReference type="ChEBI" id="CHEBI:30616"/>
    </ligand>
</feature>
<sequence>MQLDSTPPPSPPSSLFAYTPPPLSASLRSTPLTASRRPPCPQHRSLRTVFSIPSLRTAKSLPALRPHKRVRTAGAQPISTVGRRPGSSGTGSFSSSTGSAAGRIGGPMALQSPQSAMHQYQYQQQQQQQAQPQERYHQNAPLPSPSAGPSSQFRPGRAAPPPPGSSGAASGAGYGSSNGHIYDPDNKRNSYGGGAARSSYVPSSGRPPFSSTPSSSSFQPSRPAPPLPSTSSTSPARNHAQQQGKGGDRWEMVHEHSPPPAAPPKRPHPPGVGQSLRDLGDALPAPPSAGASPYQNSASSADSVVHSPLAPPSTASRHAPSHSIAQSYSLLTDPATMAATNLSMFDGSSSSGRPTSSAGLAAPFGGAPSRYSGAERSPDAARDDYFSSSRSAGDVSPIPPSTPSGGPTGVGGGGGSAAASVAGQRNSGDRDSGGAGTTKEGKKSKGFGSFLADVFSNTGGGGGGGKKVEISTPYDPVHLTHVGFNSDTGEFTGLPKEWQQLLQNAGVSREEQAAHPQAVAEIVAFYQDATKGLTAPLGTDDDDVWMKFGKAQGHVSPSQPQQQTFEQPRAAPAPPPSGVRKAPAPPPGVAPVRPAPPPPSHSNAYDRRYGDDKSRQTPLAPSHQGGGMGTIPPSPDRRKVSPAGSGGADALARSQSARVSPTPPSSSSLGGAPAPPVGGKTKPALDPPPPAPHRPAPPKPPGPPATIAKKPSQGALGGKAGDEVAIKPGGPGAHPRRREPKKGNKDGDIVERLKAICTDADPTKLYRNLVKIGQGASGGVYTAYQVGTNLSVAIKQMNLEQQPKQDLIINEILVMKQSRHANIVNFIDSFLLKDDLWVVMEYMEGGSLTDVVTCNIMSEGQIAAVSREVLQGLKHLHAHGVIHRDIKSDNILLSMAGDIKLTDFGFWRVFSAQLGGDNAKRTTMVGTPYWMAPEVVTRKEYGPKVDVWSLGIMAIECVEGEPPYLNEAPLRALYLIATNGSPKIANEEQLSPVFRSFLAVALETDVDKRPSAEELLGHAFIQKSAPLGTLTPLIVAAKQAAKKS</sequence>
<dbReference type="InterPro" id="IPR017441">
    <property type="entry name" value="Protein_kinase_ATP_BS"/>
</dbReference>
<evidence type="ECO:0000256" key="8">
    <source>
        <dbReference type="ARBA" id="ARBA00022777"/>
    </source>
</evidence>
<feature type="compositionally biased region" description="Pro residues" evidence="13">
    <location>
        <begin position="571"/>
        <end position="600"/>
    </location>
</feature>
<keyword evidence="8" id="KW-0418">Kinase</keyword>
<dbReference type="FunFam" id="3.30.200.20:FF:000385">
    <property type="entry name" value="Non-specific serine/threonine protein kinase"/>
    <property type="match status" value="1"/>
</dbReference>
<evidence type="ECO:0000256" key="1">
    <source>
        <dbReference type="ARBA" id="ARBA00004496"/>
    </source>
</evidence>
<dbReference type="GO" id="GO:0004674">
    <property type="term" value="F:protein serine/threonine kinase activity"/>
    <property type="evidence" value="ECO:0007669"/>
    <property type="project" value="UniProtKB-KW"/>
</dbReference>
<feature type="region of interest" description="Disordered" evidence="13">
    <location>
        <begin position="1"/>
        <end position="45"/>
    </location>
</feature>
<feature type="compositionally biased region" description="Low complexity" evidence="13">
    <location>
        <begin position="79"/>
        <end position="102"/>
    </location>
</feature>
<dbReference type="GO" id="GO:0005524">
    <property type="term" value="F:ATP binding"/>
    <property type="evidence" value="ECO:0007669"/>
    <property type="project" value="UniProtKB-UniRule"/>
</dbReference>
<evidence type="ECO:0000256" key="13">
    <source>
        <dbReference type="SAM" id="MobiDB-lite"/>
    </source>
</evidence>
<comment type="caution">
    <text evidence="16">The sequence shown here is derived from an EMBL/GenBank/DDBJ whole genome shotgun (WGS) entry which is preliminary data.</text>
</comment>
<feature type="compositionally biased region" description="Low complexity" evidence="13">
    <location>
        <begin position="347"/>
        <end position="359"/>
    </location>
</feature>
<feature type="compositionally biased region" description="Basic and acidic residues" evidence="13">
    <location>
        <begin position="376"/>
        <end position="385"/>
    </location>
</feature>
<feature type="compositionally biased region" description="Low complexity" evidence="13">
    <location>
        <begin position="119"/>
        <end position="157"/>
    </location>
</feature>
<dbReference type="AlphaFoldDB" id="A0AAV5GJ21"/>
<keyword evidence="6" id="KW-0808">Transferase</keyword>
<reference evidence="16 17" key="1">
    <citation type="submission" date="2021-12" db="EMBL/GenBank/DDBJ databases">
        <title>High titer production of polyol ester of fatty acids by Rhodotorula paludigena BS15 towards product separation-free biomass refinery.</title>
        <authorList>
            <person name="Mano J."/>
            <person name="Ono H."/>
            <person name="Tanaka T."/>
            <person name="Naito K."/>
            <person name="Sushida H."/>
            <person name="Ike M."/>
            <person name="Tokuyasu K."/>
            <person name="Kitaoka M."/>
        </authorList>
    </citation>
    <scope>NUCLEOTIDE SEQUENCE [LARGE SCALE GENOMIC DNA]</scope>
    <source>
        <strain evidence="16 17">BS15</strain>
    </source>
</reference>
<feature type="compositionally biased region" description="Basic and acidic residues" evidence="13">
    <location>
        <begin position="246"/>
        <end position="257"/>
    </location>
</feature>
<dbReference type="GO" id="GO:0030447">
    <property type="term" value="P:filamentous growth"/>
    <property type="evidence" value="ECO:0007669"/>
    <property type="project" value="UniProtKB-ARBA"/>
</dbReference>
<organism evidence="16 17">
    <name type="scientific">Rhodotorula paludigena</name>
    <dbReference type="NCBI Taxonomy" id="86838"/>
    <lineage>
        <taxon>Eukaryota</taxon>
        <taxon>Fungi</taxon>
        <taxon>Dikarya</taxon>
        <taxon>Basidiomycota</taxon>
        <taxon>Pucciniomycotina</taxon>
        <taxon>Microbotryomycetes</taxon>
        <taxon>Sporidiobolales</taxon>
        <taxon>Sporidiobolaceae</taxon>
        <taxon>Rhodotorula</taxon>
    </lineage>
</organism>
<comment type="catalytic activity">
    <reaction evidence="10">
        <text>L-threonyl-[protein] + ATP = O-phospho-L-threonyl-[protein] + ADP + H(+)</text>
        <dbReference type="Rhea" id="RHEA:46608"/>
        <dbReference type="Rhea" id="RHEA-COMP:11060"/>
        <dbReference type="Rhea" id="RHEA-COMP:11605"/>
        <dbReference type="ChEBI" id="CHEBI:15378"/>
        <dbReference type="ChEBI" id="CHEBI:30013"/>
        <dbReference type="ChEBI" id="CHEBI:30616"/>
        <dbReference type="ChEBI" id="CHEBI:61977"/>
        <dbReference type="ChEBI" id="CHEBI:456216"/>
        <dbReference type="EC" id="2.7.11.1"/>
    </reaction>
</comment>
<evidence type="ECO:0000313" key="16">
    <source>
        <dbReference type="EMBL" id="GJN90414.1"/>
    </source>
</evidence>
<keyword evidence="4" id="KW-0963">Cytoplasm</keyword>
<feature type="region of interest" description="Disordered" evidence="13">
    <location>
        <begin position="342"/>
        <end position="446"/>
    </location>
</feature>